<organism evidence="4 5">
    <name type="scientific">Tractidigestivibacter scatoligenes</name>
    <name type="common">Olsenella scatoligenes</name>
    <dbReference type="NCBI Taxonomy" id="1299998"/>
    <lineage>
        <taxon>Bacteria</taxon>
        <taxon>Bacillati</taxon>
        <taxon>Actinomycetota</taxon>
        <taxon>Coriobacteriia</taxon>
        <taxon>Coriobacteriales</taxon>
        <taxon>Atopobiaceae</taxon>
        <taxon>Tractidigestivibacter</taxon>
    </lineage>
</organism>
<evidence type="ECO:0000313" key="4">
    <source>
        <dbReference type="EMBL" id="KUH58374.1"/>
    </source>
</evidence>
<proteinExistence type="predicted"/>
<evidence type="ECO:0000313" key="5">
    <source>
        <dbReference type="Proteomes" id="UP000054078"/>
    </source>
</evidence>
<dbReference type="RefSeq" id="WP_059054353.1">
    <property type="nucleotide sequence ID" value="NZ_JAZHSO010000001.1"/>
</dbReference>
<dbReference type="Proteomes" id="UP000054078">
    <property type="component" value="Unassembled WGS sequence"/>
</dbReference>
<dbReference type="Pfam" id="PF24481">
    <property type="entry name" value="CT398_CC"/>
    <property type="match status" value="1"/>
</dbReference>
<evidence type="ECO:0000259" key="3">
    <source>
        <dbReference type="Pfam" id="PF24481"/>
    </source>
</evidence>
<dbReference type="InterPro" id="IPR003743">
    <property type="entry name" value="Zf-RING_7"/>
</dbReference>
<sequence>MTEAQALVRLQEIDLDMLRLASTLAAMPQQKKMQAIARARRKVQSEQTKIFAQRKDLETYVSENQEDLEHYRARTEEVKAEVASGSHGYRQIQDYEAHLTGLAKKIEKLEHNRAQLDEDLEKVKRAESNANLTLERLDDEEAAQKKSFETDSAQIRRKIVQLDAERKDVVSQISDKHMSDYEAARKRFKGLAVEKLVGNVPSVCRVKLQPASFHDLTHGDDVAECPYCHRILIVDDPYVEGEGK</sequence>
<dbReference type="Pfam" id="PF02591">
    <property type="entry name" value="Zn_ribbon_9"/>
    <property type="match status" value="1"/>
</dbReference>
<protein>
    <submittedName>
        <fullName evidence="4">Uncharacterized protein</fullName>
    </submittedName>
</protein>
<name>A0A117J474_TRASO</name>
<dbReference type="OrthoDB" id="9795058at2"/>
<reference evidence="4 5" key="1">
    <citation type="submission" date="2015-12" db="EMBL/GenBank/DDBJ databases">
        <title>Draft Genome Sequence of Olsenella scatoligenes SK9K4T; a Producer of 3-Methylindole- (skatole) and 4-Methylphenol- (p-cresol) Isolated from Pig Feces.</title>
        <authorList>
            <person name="Li X."/>
            <person name="Borg B."/>
            <person name="Canibe N."/>
        </authorList>
    </citation>
    <scope>NUCLEOTIDE SEQUENCE [LARGE SCALE GENOMIC DNA]</scope>
    <source>
        <strain evidence="4 5">SK9K4</strain>
    </source>
</reference>
<dbReference type="Gene3D" id="1.10.287.1490">
    <property type="match status" value="1"/>
</dbReference>
<comment type="caution">
    <text evidence="4">The sequence shown here is derived from an EMBL/GenBank/DDBJ whole genome shotgun (WGS) entry which is preliminary data.</text>
</comment>
<accession>A0A117J474</accession>
<evidence type="ECO:0000259" key="2">
    <source>
        <dbReference type="Pfam" id="PF02591"/>
    </source>
</evidence>
<keyword evidence="1" id="KW-0175">Coiled coil</keyword>
<dbReference type="InterPro" id="IPR056003">
    <property type="entry name" value="CT398_CC_hairpin"/>
</dbReference>
<dbReference type="STRING" id="1299998.AUL39_05025"/>
<feature type="domain" description="C4-type zinc ribbon" evidence="2">
    <location>
        <begin position="201"/>
        <end position="232"/>
    </location>
</feature>
<dbReference type="AlphaFoldDB" id="A0A117J474"/>
<evidence type="ECO:0000256" key="1">
    <source>
        <dbReference type="SAM" id="Coils"/>
    </source>
</evidence>
<feature type="domain" description="CT398-like coiled coil hairpin" evidence="3">
    <location>
        <begin position="10"/>
        <end position="187"/>
    </location>
</feature>
<gene>
    <name evidence="4" type="ORF">AUL39_05025</name>
</gene>
<feature type="coiled-coil region" evidence="1">
    <location>
        <begin position="61"/>
        <end position="143"/>
    </location>
</feature>
<keyword evidence="5" id="KW-1185">Reference proteome</keyword>
<dbReference type="EMBL" id="LOJF01000009">
    <property type="protein sequence ID" value="KUH58374.1"/>
    <property type="molecule type" value="Genomic_DNA"/>
</dbReference>